<accession>A0A5P2B5S4</accession>
<dbReference type="GO" id="GO:0043856">
    <property type="term" value="F:anti-sigma factor antagonist activity"/>
    <property type="evidence" value="ECO:0007669"/>
    <property type="project" value="InterPro"/>
</dbReference>
<dbReference type="EMBL" id="CP029193">
    <property type="protein sequence ID" value="QES25626.1"/>
    <property type="molecule type" value="Genomic_DNA"/>
</dbReference>
<keyword evidence="5" id="KW-1185">Reference proteome</keyword>
<dbReference type="PANTHER" id="PTHR33495">
    <property type="entry name" value="ANTI-SIGMA FACTOR ANTAGONIST TM_1081-RELATED-RELATED"/>
    <property type="match status" value="1"/>
</dbReference>
<dbReference type="Pfam" id="PF01740">
    <property type="entry name" value="STAS"/>
    <property type="match status" value="1"/>
</dbReference>
<evidence type="ECO:0000256" key="2">
    <source>
        <dbReference type="RuleBase" id="RU003749"/>
    </source>
</evidence>
<evidence type="ECO:0000256" key="1">
    <source>
        <dbReference type="ARBA" id="ARBA00009013"/>
    </source>
</evidence>
<reference evidence="4 5" key="1">
    <citation type="submission" date="2018-05" db="EMBL/GenBank/DDBJ databases">
        <title>Streptomyces venezuelae.</title>
        <authorList>
            <person name="Kim W."/>
            <person name="Lee N."/>
            <person name="Cho B.-K."/>
        </authorList>
    </citation>
    <scope>NUCLEOTIDE SEQUENCE [LARGE SCALE GENOMIC DNA]</scope>
    <source>
        <strain evidence="4 5">ATCC 14583</strain>
    </source>
</reference>
<dbReference type="CDD" id="cd07043">
    <property type="entry name" value="STAS_anti-anti-sigma_factors"/>
    <property type="match status" value="1"/>
</dbReference>
<dbReference type="InterPro" id="IPR003658">
    <property type="entry name" value="Anti-sigma_ant"/>
</dbReference>
<dbReference type="InterPro" id="IPR002645">
    <property type="entry name" value="STAS_dom"/>
</dbReference>
<dbReference type="Gene3D" id="3.30.750.24">
    <property type="entry name" value="STAS domain"/>
    <property type="match status" value="1"/>
</dbReference>
<feature type="domain" description="STAS" evidence="3">
    <location>
        <begin position="16"/>
        <end position="125"/>
    </location>
</feature>
<dbReference type="Proteomes" id="UP000323046">
    <property type="component" value="Chromosome"/>
</dbReference>
<name>A0A5P2B5S4_STRVZ</name>
<sequence length="131" mass="14529">MRQHELKTHTREDFDQPPRVYGLDHAIVIELHGEIDLVAYHRTVALMDAVTTGPESVVVIDLSRITFIDCSGLSLLMRAHRRVTARGGHLRIVCSHRLTLRMLRVTKLSATLSPAPTLSAALLDPPGHEAP</sequence>
<organism evidence="4 5">
    <name type="scientific">Streptomyces venezuelae</name>
    <dbReference type="NCBI Taxonomy" id="54571"/>
    <lineage>
        <taxon>Bacteria</taxon>
        <taxon>Bacillati</taxon>
        <taxon>Actinomycetota</taxon>
        <taxon>Actinomycetes</taxon>
        <taxon>Kitasatosporales</taxon>
        <taxon>Streptomycetaceae</taxon>
        <taxon>Streptomyces</taxon>
    </lineage>
</organism>
<gene>
    <name evidence="4" type="ORF">DEJ47_03390</name>
</gene>
<evidence type="ECO:0000259" key="3">
    <source>
        <dbReference type="PROSITE" id="PS50801"/>
    </source>
</evidence>
<dbReference type="OrthoDB" id="4284170at2"/>
<dbReference type="SUPFAM" id="SSF52091">
    <property type="entry name" value="SpoIIaa-like"/>
    <property type="match status" value="1"/>
</dbReference>
<evidence type="ECO:0000313" key="5">
    <source>
        <dbReference type="Proteomes" id="UP000323046"/>
    </source>
</evidence>
<dbReference type="PANTHER" id="PTHR33495:SF2">
    <property type="entry name" value="ANTI-SIGMA FACTOR ANTAGONIST TM_1081-RELATED"/>
    <property type="match status" value="1"/>
</dbReference>
<evidence type="ECO:0000313" key="4">
    <source>
        <dbReference type="EMBL" id="QES25626.1"/>
    </source>
</evidence>
<dbReference type="AlphaFoldDB" id="A0A5P2B5S4"/>
<comment type="similarity">
    <text evidence="1 2">Belongs to the anti-sigma-factor antagonist family.</text>
</comment>
<proteinExistence type="inferred from homology"/>
<dbReference type="PROSITE" id="PS50801">
    <property type="entry name" value="STAS"/>
    <property type="match status" value="1"/>
</dbReference>
<dbReference type="NCBIfam" id="TIGR00377">
    <property type="entry name" value="ant_ant_sig"/>
    <property type="match status" value="1"/>
</dbReference>
<protein>
    <recommendedName>
        <fullName evidence="2">Anti-sigma factor antagonist</fullName>
    </recommendedName>
</protein>
<dbReference type="InterPro" id="IPR036513">
    <property type="entry name" value="STAS_dom_sf"/>
</dbReference>